<proteinExistence type="inferred from homology"/>
<keyword evidence="7" id="KW-1185">Reference proteome</keyword>
<evidence type="ECO:0000256" key="4">
    <source>
        <dbReference type="ARBA" id="ARBA00023163"/>
    </source>
</evidence>
<dbReference type="PANTHER" id="PTHR30126">
    <property type="entry name" value="HTH-TYPE TRANSCRIPTIONAL REGULATOR"/>
    <property type="match status" value="1"/>
</dbReference>
<evidence type="ECO:0000313" key="6">
    <source>
        <dbReference type="EMBL" id="BBB28598.1"/>
    </source>
</evidence>
<dbReference type="Pfam" id="PF00126">
    <property type="entry name" value="HTH_1"/>
    <property type="match status" value="1"/>
</dbReference>
<dbReference type="GO" id="GO:0000976">
    <property type="term" value="F:transcription cis-regulatory region binding"/>
    <property type="evidence" value="ECO:0007669"/>
    <property type="project" value="TreeGrafter"/>
</dbReference>
<dbReference type="AlphaFoldDB" id="A0A7R6PFF7"/>
<dbReference type="SUPFAM" id="SSF53850">
    <property type="entry name" value="Periplasmic binding protein-like II"/>
    <property type="match status" value="1"/>
</dbReference>
<dbReference type="KEGG" id="njp:NEJAP_0641"/>
<dbReference type="Gene3D" id="3.40.190.290">
    <property type="match status" value="1"/>
</dbReference>
<name>A0A7R6PFF7_9GAMM</name>
<keyword evidence="4" id="KW-0804">Transcription</keyword>
<dbReference type="PANTHER" id="PTHR30126:SF98">
    <property type="entry name" value="HTH-TYPE TRANSCRIPTIONAL ACTIVATOR BAUR"/>
    <property type="match status" value="1"/>
</dbReference>
<dbReference type="InterPro" id="IPR000847">
    <property type="entry name" value="LysR_HTH_N"/>
</dbReference>
<evidence type="ECO:0000256" key="3">
    <source>
        <dbReference type="ARBA" id="ARBA00023125"/>
    </source>
</evidence>
<dbReference type="InterPro" id="IPR036390">
    <property type="entry name" value="WH_DNA-bd_sf"/>
</dbReference>
<dbReference type="InterPro" id="IPR005119">
    <property type="entry name" value="LysR_subst-bd"/>
</dbReference>
<keyword evidence="2" id="KW-0805">Transcription regulation</keyword>
<dbReference type="EMBL" id="AP014546">
    <property type="protein sequence ID" value="BBB28598.1"/>
    <property type="molecule type" value="Genomic_DNA"/>
</dbReference>
<evidence type="ECO:0000256" key="2">
    <source>
        <dbReference type="ARBA" id="ARBA00023015"/>
    </source>
</evidence>
<dbReference type="CDD" id="cd05466">
    <property type="entry name" value="PBP2_LTTR_substrate"/>
    <property type="match status" value="1"/>
</dbReference>
<evidence type="ECO:0000259" key="5">
    <source>
        <dbReference type="PROSITE" id="PS50931"/>
    </source>
</evidence>
<dbReference type="SUPFAM" id="SSF46785">
    <property type="entry name" value="Winged helix' DNA-binding domain"/>
    <property type="match status" value="1"/>
</dbReference>
<dbReference type="Proteomes" id="UP000595332">
    <property type="component" value="Chromosome"/>
</dbReference>
<dbReference type="Pfam" id="PF03466">
    <property type="entry name" value="LysR_substrate"/>
    <property type="match status" value="1"/>
</dbReference>
<feature type="domain" description="HTH lysR-type" evidence="5">
    <location>
        <begin position="13"/>
        <end position="70"/>
    </location>
</feature>
<dbReference type="GO" id="GO:0003700">
    <property type="term" value="F:DNA-binding transcription factor activity"/>
    <property type="evidence" value="ECO:0007669"/>
    <property type="project" value="InterPro"/>
</dbReference>
<evidence type="ECO:0000256" key="1">
    <source>
        <dbReference type="ARBA" id="ARBA00009437"/>
    </source>
</evidence>
<accession>A0A7R6PFF7</accession>
<evidence type="ECO:0000313" key="7">
    <source>
        <dbReference type="Proteomes" id="UP000595332"/>
    </source>
</evidence>
<dbReference type="InterPro" id="IPR036388">
    <property type="entry name" value="WH-like_DNA-bd_sf"/>
</dbReference>
<dbReference type="Gene3D" id="1.10.10.10">
    <property type="entry name" value="Winged helix-like DNA-binding domain superfamily/Winged helix DNA-binding domain"/>
    <property type="match status" value="1"/>
</dbReference>
<keyword evidence="3" id="KW-0238">DNA-binding</keyword>
<protein>
    <submittedName>
        <fullName evidence="6">LysR family transcriptional regulator</fullName>
    </submittedName>
</protein>
<reference evidence="6 7" key="1">
    <citation type="journal article" date="2008" name="Int. J. Syst. Evol. Microbiol.">
        <title>Neptunomonas japonica sp. nov., an Osedax japonicus symbiont-like bacterium isolated from sediment adjacent to sperm whale carcasses off Kagoshima, Japan.</title>
        <authorList>
            <person name="Miyazaki M."/>
            <person name="Nogi Y."/>
            <person name="Fujiwara Y."/>
            <person name="Kawato M."/>
            <person name="Kubokawa K."/>
            <person name="Horikoshi K."/>
        </authorList>
    </citation>
    <scope>NUCLEOTIDE SEQUENCE [LARGE SCALE GENOMIC DNA]</scope>
    <source>
        <strain evidence="6 7">JAMM 1380</strain>
    </source>
</reference>
<gene>
    <name evidence="6" type="ORF">NEJAP_0641</name>
</gene>
<dbReference type="PROSITE" id="PS50931">
    <property type="entry name" value="HTH_LYSR"/>
    <property type="match status" value="1"/>
</dbReference>
<organism evidence="6 7">
    <name type="scientific">Neptunomonas japonica JAMM 1380</name>
    <dbReference type="NCBI Taxonomy" id="1441457"/>
    <lineage>
        <taxon>Bacteria</taxon>
        <taxon>Pseudomonadati</taxon>
        <taxon>Pseudomonadota</taxon>
        <taxon>Gammaproteobacteria</taxon>
        <taxon>Oceanospirillales</taxon>
        <taxon>Oceanospirillaceae</taxon>
        <taxon>Neptunomonas</taxon>
    </lineage>
</organism>
<sequence length="304" mass="33866">MSKIKFKGQLSDIDLRLLRIYKIVVECGGFSAAEVELNISRAAISIAMSDLESRLGFRLCQRGRSGFSLSEEGEHIYHYTLQLLSSIEDFRTQVNTLHTQLKGELNIGITDNLVTMPHMRITNALSALKTQGPDVTVNIRMIPPNEIELGVLDGRLHIGIVPDLRPLAGLHYFSLYQEESQIYCSSGHPLFATQDSALNTLDEWDAVVPAYAQTPEIKACYQQLKPTATATDREGIAFLILTGRYIGYLPAHLAAQWVGAGKMRALLPERYNYSTQFSAITRKGARSNLVLQTYLENLTDTTQS</sequence>
<comment type="similarity">
    <text evidence="1">Belongs to the LysR transcriptional regulatory family.</text>
</comment>